<gene>
    <name evidence="2" type="ORF">GCM10023210_21800</name>
</gene>
<keyword evidence="1" id="KW-0812">Transmembrane</keyword>
<protein>
    <submittedName>
        <fullName evidence="2">Uncharacterized protein</fullName>
    </submittedName>
</protein>
<evidence type="ECO:0000256" key="1">
    <source>
        <dbReference type="SAM" id="Phobius"/>
    </source>
</evidence>
<sequence>MKKILEKLNMDKTINLIKDYASFLLLMASFLGGVKQFITLCFYSPSLLQYFSFSQVLIDGISILIKSIIFLLAISIGIITYLFTSQILRTISIITSSICTLFFLTLTIFPADNPMAHLIFQNLFIISVGVLFGLVYNIGNVSKKRFLFISCFYGLFVIISDHQQADDIINIEKHNVDVAKKYPKAKLLYSNDTYLFYGIPKDPKKEIINIGLLLPPPKEKFVLCNFYIEKKDVLFKETK</sequence>
<accession>A0ABP9M8T1</accession>
<keyword evidence="1" id="KW-0472">Membrane</keyword>
<dbReference type="EMBL" id="BAABHX010000003">
    <property type="protein sequence ID" value="GAA5092612.1"/>
    <property type="molecule type" value="Genomic_DNA"/>
</dbReference>
<feature type="transmembrane region" description="Helical" evidence="1">
    <location>
        <begin position="20"/>
        <end position="43"/>
    </location>
</feature>
<organism evidence="2 3">
    <name type="scientific">Chryseobacterium ginsengisoli</name>
    <dbReference type="NCBI Taxonomy" id="363853"/>
    <lineage>
        <taxon>Bacteria</taxon>
        <taxon>Pseudomonadati</taxon>
        <taxon>Bacteroidota</taxon>
        <taxon>Flavobacteriia</taxon>
        <taxon>Flavobacteriales</taxon>
        <taxon>Weeksellaceae</taxon>
        <taxon>Chryseobacterium group</taxon>
        <taxon>Chryseobacterium</taxon>
    </lineage>
</organism>
<dbReference type="Proteomes" id="UP001500353">
    <property type="component" value="Unassembled WGS sequence"/>
</dbReference>
<feature type="transmembrane region" description="Helical" evidence="1">
    <location>
        <begin position="63"/>
        <end position="83"/>
    </location>
</feature>
<feature type="transmembrane region" description="Helical" evidence="1">
    <location>
        <begin position="90"/>
        <end position="109"/>
    </location>
</feature>
<feature type="transmembrane region" description="Helical" evidence="1">
    <location>
        <begin position="115"/>
        <end position="136"/>
    </location>
</feature>
<dbReference type="RefSeq" id="WP_345203597.1">
    <property type="nucleotide sequence ID" value="NZ_BAABHX010000003.1"/>
</dbReference>
<keyword evidence="3" id="KW-1185">Reference proteome</keyword>
<keyword evidence="1" id="KW-1133">Transmembrane helix</keyword>
<reference evidence="3" key="1">
    <citation type="journal article" date="2019" name="Int. J. Syst. Evol. Microbiol.">
        <title>The Global Catalogue of Microorganisms (GCM) 10K type strain sequencing project: providing services to taxonomists for standard genome sequencing and annotation.</title>
        <authorList>
            <consortium name="The Broad Institute Genomics Platform"/>
            <consortium name="The Broad Institute Genome Sequencing Center for Infectious Disease"/>
            <person name="Wu L."/>
            <person name="Ma J."/>
        </authorList>
    </citation>
    <scope>NUCLEOTIDE SEQUENCE [LARGE SCALE GENOMIC DNA]</scope>
    <source>
        <strain evidence="3">JCM 18019</strain>
    </source>
</reference>
<proteinExistence type="predicted"/>
<evidence type="ECO:0000313" key="2">
    <source>
        <dbReference type="EMBL" id="GAA5092612.1"/>
    </source>
</evidence>
<evidence type="ECO:0000313" key="3">
    <source>
        <dbReference type="Proteomes" id="UP001500353"/>
    </source>
</evidence>
<comment type="caution">
    <text evidence="2">The sequence shown here is derived from an EMBL/GenBank/DDBJ whole genome shotgun (WGS) entry which is preliminary data.</text>
</comment>
<name>A0ABP9M8T1_9FLAO</name>